<feature type="compositionally biased region" description="Basic and acidic residues" evidence="3">
    <location>
        <begin position="494"/>
        <end position="505"/>
    </location>
</feature>
<sequence length="505" mass="57873">MFGLRGTEVFQIIVLLVLCHVGRNGPSIRSPETCDRHSSAIVRHVVYTRLQPVLDRYRVSMPEDCPFHPARDVLVWPQRDANSITDVWRCPVCGKSFFGEENLTQHFHAHTGTRGGTQHVKRHITEGDRVCLGTFCDIMRCDVIERQLSEALTPRTSSRKTESPKPKADCNRQSMAVLENRCKAVMQQCTIGLLNVLSVKEYKDVEEALHQNICSYLTCERYWEEGPRDTRFSPFLASTIGFLIASGFFGCYWVVWIAFDTAAAAENTLLEKLPNGTTIRKVNSSITISRQRSAPLVTNSKASHRYSGRLQPNSYSQREISGPELPLRRLNSHHHRSTPYDHIGQHASQPPTVPAMQQPSRQEFHAHQQREYQQGSRFHYERPLRSPIKPAKELPSPVFERVHEIKEYSNASTLPSHESSFRRSRLSDFERDEFDEHLIYYPAENQLTFSQHHPQQLPSNPYAQQLQSGLSFSPQQSVGPATAALYEMSHTRSPHYEQDRTVERR</sequence>
<dbReference type="Proteomes" id="UP000694867">
    <property type="component" value="Unplaced"/>
</dbReference>
<evidence type="ECO:0000313" key="7">
    <source>
        <dbReference type="Proteomes" id="UP000694867"/>
    </source>
</evidence>
<reference evidence="8" key="1">
    <citation type="submission" date="2025-08" db="UniProtKB">
        <authorList>
            <consortium name="RefSeq"/>
        </authorList>
    </citation>
    <scope>IDENTIFICATION</scope>
</reference>
<keyword evidence="2" id="KW-0863">Zinc-finger</keyword>
<feature type="transmembrane region" description="Helical" evidence="4">
    <location>
        <begin position="235"/>
        <end position="259"/>
    </location>
</feature>
<accession>A0AAJ6QWZ7</accession>
<dbReference type="AlphaFoldDB" id="A0AAJ6QWZ7"/>
<dbReference type="SUPFAM" id="SSF57667">
    <property type="entry name" value="beta-beta-alpha zinc fingers"/>
    <property type="match status" value="1"/>
</dbReference>
<feature type="chain" id="PRO_5042585320" evidence="5">
    <location>
        <begin position="25"/>
        <end position="505"/>
    </location>
</feature>
<feature type="compositionally biased region" description="Polar residues" evidence="3">
    <location>
        <begin position="346"/>
        <end position="361"/>
    </location>
</feature>
<dbReference type="SMART" id="SM00355">
    <property type="entry name" value="ZnF_C2H2"/>
    <property type="match status" value="1"/>
</dbReference>
<evidence type="ECO:0000256" key="2">
    <source>
        <dbReference type="PROSITE-ProRule" id="PRU00042"/>
    </source>
</evidence>
<dbReference type="PROSITE" id="PS50157">
    <property type="entry name" value="ZINC_FINGER_C2H2_2"/>
    <property type="match status" value="1"/>
</dbReference>
<evidence type="ECO:0000259" key="6">
    <source>
        <dbReference type="PROSITE" id="PS50157"/>
    </source>
</evidence>
<keyword evidence="2" id="KW-0862">Zinc</keyword>
<feature type="region of interest" description="Disordered" evidence="3">
    <location>
        <begin position="293"/>
        <end position="392"/>
    </location>
</feature>
<keyword evidence="4" id="KW-0472">Membrane</keyword>
<feature type="compositionally biased region" description="Polar residues" evidence="3">
    <location>
        <begin position="310"/>
        <end position="319"/>
    </location>
</feature>
<keyword evidence="1" id="KW-0479">Metal-binding</keyword>
<dbReference type="GO" id="GO:0008270">
    <property type="term" value="F:zinc ion binding"/>
    <property type="evidence" value="ECO:0007669"/>
    <property type="project" value="UniProtKB-KW"/>
</dbReference>
<dbReference type="InterPro" id="IPR036236">
    <property type="entry name" value="Znf_C2H2_sf"/>
</dbReference>
<evidence type="ECO:0000256" key="4">
    <source>
        <dbReference type="SAM" id="Phobius"/>
    </source>
</evidence>
<organism evidence="7 8">
    <name type="scientific">Galendromus occidentalis</name>
    <name type="common">western predatory mite</name>
    <dbReference type="NCBI Taxonomy" id="34638"/>
    <lineage>
        <taxon>Eukaryota</taxon>
        <taxon>Metazoa</taxon>
        <taxon>Ecdysozoa</taxon>
        <taxon>Arthropoda</taxon>
        <taxon>Chelicerata</taxon>
        <taxon>Arachnida</taxon>
        <taxon>Acari</taxon>
        <taxon>Parasitiformes</taxon>
        <taxon>Mesostigmata</taxon>
        <taxon>Gamasina</taxon>
        <taxon>Phytoseioidea</taxon>
        <taxon>Phytoseiidae</taxon>
        <taxon>Typhlodrominae</taxon>
        <taxon>Galendromus</taxon>
    </lineage>
</organism>
<dbReference type="PROSITE" id="PS00028">
    <property type="entry name" value="ZINC_FINGER_C2H2_1"/>
    <property type="match status" value="1"/>
</dbReference>
<dbReference type="PANTHER" id="PTHR21385:SF0">
    <property type="entry name" value="RE51073P"/>
    <property type="match status" value="1"/>
</dbReference>
<dbReference type="PROSITE" id="PS00202">
    <property type="entry name" value="RUBREDOXIN"/>
    <property type="match status" value="1"/>
</dbReference>
<proteinExistence type="predicted"/>
<name>A0AAJ6QWZ7_9ACAR</name>
<evidence type="ECO:0000256" key="5">
    <source>
        <dbReference type="SAM" id="SignalP"/>
    </source>
</evidence>
<dbReference type="Gene3D" id="3.30.160.60">
    <property type="entry name" value="Classic Zinc Finger"/>
    <property type="match status" value="1"/>
</dbReference>
<evidence type="ECO:0000256" key="3">
    <source>
        <dbReference type="SAM" id="MobiDB-lite"/>
    </source>
</evidence>
<protein>
    <submittedName>
        <fullName evidence="8">Uncharacterized protein LOC100905503</fullName>
    </submittedName>
</protein>
<evidence type="ECO:0000256" key="1">
    <source>
        <dbReference type="ARBA" id="ARBA00022723"/>
    </source>
</evidence>
<evidence type="ECO:0000313" key="8">
    <source>
        <dbReference type="RefSeq" id="XP_003748515.1"/>
    </source>
</evidence>
<feature type="region of interest" description="Disordered" evidence="3">
    <location>
        <begin position="451"/>
        <end position="505"/>
    </location>
</feature>
<dbReference type="RefSeq" id="XP_003748515.1">
    <property type="nucleotide sequence ID" value="XM_003748467.1"/>
</dbReference>
<gene>
    <name evidence="8" type="primary">LOC100905503</name>
</gene>
<dbReference type="PANTHER" id="PTHR21385">
    <property type="entry name" value="ZINC FINGER PROTEIN-RELATED"/>
    <property type="match status" value="1"/>
</dbReference>
<feature type="signal peptide" evidence="5">
    <location>
        <begin position="1"/>
        <end position="24"/>
    </location>
</feature>
<dbReference type="InterPro" id="IPR018527">
    <property type="entry name" value="Rubredoxin_Fe_BS"/>
</dbReference>
<feature type="domain" description="C2H2-type" evidence="6">
    <location>
        <begin position="88"/>
        <end position="115"/>
    </location>
</feature>
<keyword evidence="7" id="KW-1185">Reference proteome</keyword>
<dbReference type="GeneID" id="100905503"/>
<keyword evidence="4" id="KW-0812">Transmembrane</keyword>
<keyword evidence="5" id="KW-0732">Signal</keyword>
<feature type="compositionally biased region" description="Polar residues" evidence="3">
    <location>
        <begin position="451"/>
        <end position="479"/>
    </location>
</feature>
<dbReference type="InterPro" id="IPR013087">
    <property type="entry name" value="Znf_C2H2_type"/>
</dbReference>
<keyword evidence="4" id="KW-1133">Transmembrane helix</keyword>
<dbReference type="KEGG" id="goe:100905503"/>